<evidence type="ECO:0000313" key="4">
    <source>
        <dbReference type="EMBL" id="GLW56746.1"/>
    </source>
</evidence>
<dbReference type="InterPro" id="IPR013747">
    <property type="entry name" value="ACP_syn_III_C"/>
</dbReference>
<dbReference type="Proteomes" id="UP001165143">
    <property type="component" value="Unassembled WGS sequence"/>
</dbReference>
<dbReference type="GO" id="GO:0016747">
    <property type="term" value="F:acyltransferase activity, transferring groups other than amino-acyl groups"/>
    <property type="evidence" value="ECO:0007669"/>
    <property type="project" value="UniProtKB-ARBA"/>
</dbReference>
<evidence type="ECO:0000256" key="1">
    <source>
        <dbReference type="ARBA" id="ARBA00022679"/>
    </source>
</evidence>
<accession>A0A9W6PKX9</accession>
<dbReference type="PANTHER" id="PTHR34069">
    <property type="entry name" value="3-OXOACYL-[ACYL-CARRIER-PROTEIN] SYNTHASE 3"/>
    <property type="match status" value="1"/>
</dbReference>
<dbReference type="InterPro" id="IPR016039">
    <property type="entry name" value="Thiolase-like"/>
</dbReference>
<keyword evidence="2" id="KW-0012">Acyltransferase</keyword>
<reference evidence="4" key="1">
    <citation type="submission" date="2023-02" db="EMBL/GenBank/DDBJ databases">
        <title>Kitasatospora phosalacinea NBRC 14362.</title>
        <authorList>
            <person name="Ichikawa N."/>
            <person name="Sato H."/>
            <person name="Tonouchi N."/>
        </authorList>
    </citation>
    <scope>NUCLEOTIDE SEQUENCE</scope>
    <source>
        <strain evidence="4">NBRC 14362</strain>
    </source>
</reference>
<gene>
    <name evidence="4" type="ORF">Kpho01_47570</name>
</gene>
<organism evidence="4 5">
    <name type="scientific">Kitasatospora phosalacinea</name>
    <dbReference type="NCBI Taxonomy" id="2065"/>
    <lineage>
        <taxon>Bacteria</taxon>
        <taxon>Bacillati</taxon>
        <taxon>Actinomycetota</taxon>
        <taxon>Actinomycetes</taxon>
        <taxon>Kitasatosporales</taxon>
        <taxon>Streptomycetaceae</taxon>
        <taxon>Kitasatospora</taxon>
    </lineage>
</organism>
<sequence>MCDPQGVGILTGVTALEAVAVHLPPRLEPIEDVGARIGLTPRQLRIFRRFHGLDQVRLDPDGTLLDLLDAAVRALPELRGNEHRIRYLLHARSTPVAAPYPINPLQQLKERFGLTRADAFTVTQQACAASLLAVDLAGRLLADDGDPSALALVLAGEKTFTRDAQLLPGTTIFAEAATACLVSPDGDRNRVLSYAVRQRPEFHGRPVDDPELMNRYQREYQPTMVETIGAALDQAGLGLADLALLLPHNVNQASWRMLCRELDYPAERVVLDNVASVGHSFAADAFVNLRTATTGGALRPGDHYLIAAAGIGATFAAMVLQH</sequence>
<proteinExistence type="predicted"/>
<evidence type="ECO:0000259" key="3">
    <source>
        <dbReference type="Pfam" id="PF08541"/>
    </source>
</evidence>
<comment type="caution">
    <text evidence="4">The sequence shown here is derived from an EMBL/GenBank/DDBJ whole genome shotgun (WGS) entry which is preliminary data.</text>
</comment>
<dbReference type="GO" id="GO:0044550">
    <property type="term" value="P:secondary metabolite biosynthetic process"/>
    <property type="evidence" value="ECO:0007669"/>
    <property type="project" value="TreeGrafter"/>
</dbReference>
<feature type="domain" description="Beta-ketoacyl-[acyl-carrier-protein] synthase III C-terminal" evidence="3">
    <location>
        <begin position="232"/>
        <end position="321"/>
    </location>
</feature>
<evidence type="ECO:0000313" key="5">
    <source>
        <dbReference type="Proteomes" id="UP001165143"/>
    </source>
</evidence>
<dbReference type="Gene3D" id="3.40.47.10">
    <property type="match status" value="2"/>
</dbReference>
<dbReference type="PANTHER" id="PTHR34069:SF2">
    <property type="entry name" value="BETA-KETOACYL-[ACYL-CARRIER-PROTEIN] SYNTHASE III"/>
    <property type="match status" value="1"/>
</dbReference>
<dbReference type="SUPFAM" id="SSF53901">
    <property type="entry name" value="Thiolase-like"/>
    <property type="match status" value="1"/>
</dbReference>
<dbReference type="AlphaFoldDB" id="A0A9W6PKX9"/>
<dbReference type="Pfam" id="PF08541">
    <property type="entry name" value="ACP_syn_III_C"/>
    <property type="match status" value="1"/>
</dbReference>
<evidence type="ECO:0000256" key="2">
    <source>
        <dbReference type="ARBA" id="ARBA00023315"/>
    </source>
</evidence>
<name>A0A9W6PKX9_9ACTN</name>
<protein>
    <submittedName>
        <fullName evidence="4">3-oxoacyl-ACP synthase</fullName>
    </submittedName>
</protein>
<dbReference type="EMBL" id="BSRX01000030">
    <property type="protein sequence ID" value="GLW56746.1"/>
    <property type="molecule type" value="Genomic_DNA"/>
</dbReference>
<keyword evidence="1" id="KW-0808">Transferase</keyword>